<gene>
    <name evidence="1" type="ORF">GC722_11895</name>
</gene>
<keyword evidence="2" id="KW-1185">Reference proteome</keyword>
<name>A0A6A9V133_9ACTN</name>
<accession>A0A6A9V133</accession>
<dbReference type="RefSeq" id="WP_156610364.1">
    <property type="nucleotide sequence ID" value="NZ_WPCU01000007.1"/>
</dbReference>
<dbReference type="Proteomes" id="UP000435304">
    <property type="component" value="Unassembled WGS sequence"/>
</dbReference>
<dbReference type="Pfam" id="PF18986">
    <property type="entry name" value="DUF5719"/>
    <property type="match status" value="1"/>
</dbReference>
<protein>
    <submittedName>
        <fullName evidence="1">Uncharacterized protein</fullName>
    </submittedName>
</protein>
<sequence>MRHAALRPALLVLAALLGVLVVVGTGAVLPARTVPAPAAVPVSGTSQLVCPVPQDQRATLSAVAPGAQPSELQVTGLDGVPVADPSTEDGVLRADLTGTSLLVAAEEAAGSVAGVVTRSAADGSDPGLSQLGCAPAGSGAWLVGLRSGEDEQAAVVLTNPDQRQAVVNLTLHDEDGQQPAQGSRDLVVPARSTLTVELGPLLTATGGVAVQVQTTTGRVAAVGRQRLYRDDTARSSEWVAPGRDPAATVVLPGVPGGEGARRLVLFNPGERRAQVSVEALGSGAPFVPAGVDGEVDVPARGTATVELDEGFSTDATTLRLRGSQPVAASLLAEDPDGDLAVVTSTAALEGAAVGVAEVEGAQGRLVLANPGGEPARARVLPLAGAGGQEVEVAGGSTVVVTGGGLGRVEVLAGELHGAVVLASDDGLSSAPLVGTGAVRAAVAPVQDPHLW</sequence>
<evidence type="ECO:0000313" key="1">
    <source>
        <dbReference type="EMBL" id="MVA76719.1"/>
    </source>
</evidence>
<dbReference type="EMBL" id="WPCU01000007">
    <property type="protein sequence ID" value="MVA76719.1"/>
    <property type="molecule type" value="Genomic_DNA"/>
</dbReference>
<reference evidence="1 2" key="1">
    <citation type="submission" date="2019-12" db="EMBL/GenBank/DDBJ databases">
        <title>Auraticoccus cholistani sp. nov., an actinomycete isolated from soil of Cholistan desert.</title>
        <authorList>
            <person name="Cheema M.T."/>
        </authorList>
    </citation>
    <scope>NUCLEOTIDE SEQUENCE [LARGE SCALE GENOMIC DNA]</scope>
    <source>
        <strain evidence="1 2">F435</strain>
    </source>
</reference>
<proteinExistence type="predicted"/>
<organism evidence="1 2">
    <name type="scientific">Auraticoccus cholistanensis</name>
    <dbReference type="NCBI Taxonomy" id="2656650"/>
    <lineage>
        <taxon>Bacteria</taxon>
        <taxon>Bacillati</taxon>
        <taxon>Actinomycetota</taxon>
        <taxon>Actinomycetes</taxon>
        <taxon>Propionibacteriales</taxon>
        <taxon>Propionibacteriaceae</taxon>
        <taxon>Auraticoccus</taxon>
    </lineage>
</organism>
<evidence type="ECO:0000313" key="2">
    <source>
        <dbReference type="Proteomes" id="UP000435304"/>
    </source>
</evidence>
<dbReference type="InterPro" id="IPR043777">
    <property type="entry name" value="DUF5719"/>
</dbReference>
<dbReference type="AlphaFoldDB" id="A0A6A9V133"/>
<comment type="caution">
    <text evidence="1">The sequence shown here is derived from an EMBL/GenBank/DDBJ whole genome shotgun (WGS) entry which is preliminary data.</text>
</comment>